<dbReference type="HOGENOM" id="CLU_149330_0_0_10"/>
<keyword evidence="1" id="KW-1133">Transmembrane helix</keyword>
<dbReference type="Pfam" id="PF07853">
    <property type="entry name" value="DUF1648"/>
    <property type="match status" value="1"/>
</dbReference>
<dbReference type="RefSeq" id="WP_007572136.1">
    <property type="nucleotide sequence ID" value="NZ_BPTS01000003.1"/>
</dbReference>
<dbReference type="AlphaFoldDB" id="F8N577"/>
<keyword evidence="4" id="KW-1185">Reference proteome</keyword>
<dbReference type="InterPro" id="IPR012867">
    <property type="entry name" value="DUF1648"/>
</dbReference>
<keyword evidence="1" id="KW-0812">Transmembrane</keyword>
<dbReference type="OrthoDB" id="1072375at2"/>
<feature type="transmembrane region" description="Helical" evidence="1">
    <location>
        <begin position="48"/>
        <end position="65"/>
    </location>
</feature>
<evidence type="ECO:0000313" key="3">
    <source>
        <dbReference type="EMBL" id="EGN58242.1"/>
    </source>
</evidence>
<evidence type="ECO:0000256" key="1">
    <source>
        <dbReference type="SAM" id="Phobius"/>
    </source>
</evidence>
<accession>F8N577</accession>
<feature type="transmembrane region" description="Helical" evidence="1">
    <location>
        <begin position="125"/>
        <end position="145"/>
    </location>
</feature>
<sequence>MNKRLSNFCALLLIIATVIVAVYRIIFSSEEIILHWDFTGNITSYGNRFALIILPIIAFILYLILNNYKSHPYDLLLPSRKKVIKNDFNQKKLIKYIDNINPLISLLVFYVTMCSARYIPLKAWFLYVVVIGIIVYFTIVWHSLIRKH</sequence>
<organism evidence="3 4">
    <name type="scientific">Hallella multisaccharivorax DSM 17128</name>
    <dbReference type="NCBI Taxonomy" id="688246"/>
    <lineage>
        <taxon>Bacteria</taxon>
        <taxon>Pseudomonadati</taxon>
        <taxon>Bacteroidota</taxon>
        <taxon>Bacteroidia</taxon>
        <taxon>Bacteroidales</taxon>
        <taxon>Prevotellaceae</taxon>
        <taxon>Hallella</taxon>
    </lineage>
</organism>
<proteinExistence type="predicted"/>
<dbReference type="EMBL" id="GL945016">
    <property type="protein sequence ID" value="EGN58242.1"/>
    <property type="molecule type" value="Genomic_DNA"/>
</dbReference>
<dbReference type="STRING" id="688246.Premu_0033"/>
<keyword evidence="1" id="KW-0472">Membrane</keyword>
<evidence type="ECO:0000313" key="4">
    <source>
        <dbReference type="Proteomes" id="UP000002772"/>
    </source>
</evidence>
<gene>
    <name evidence="3" type="ORF">Premu_0033</name>
</gene>
<reference evidence="4" key="1">
    <citation type="journal article" date="2011" name="Stand. Genomic Sci.">
        <title>Non-contiguous finished genome sequence of the opportunistic oral pathogen Prevotella multisaccharivorax type strain (PPPA20).</title>
        <authorList>
            <person name="Pati A."/>
            <person name="Gronow S."/>
            <person name="Lu M."/>
            <person name="Lapidus A."/>
            <person name="Nolan M."/>
            <person name="Lucas S."/>
            <person name="Hammon N."/>
            <person name="Deshpande S."/>
            <person name="Cheng J.F."/>
            <person name="Tapia R."/>
            <person name="Han C."/>
            <person name="Goodwin L."/>
            <person name="Pitluck S."/>
            <person name="Liolios K."/>
            <person name="Pagani I."/>
            <person name="Mavromatis K."/>
            <person name="Mikhailova N."/>
            <person name="Huntemann M."/>
            <person name="Chen A."/>
            <person name="Palaniappan K."/>
            <person name="Land M."/>
            <person name="Hauser L."/>
            <person name="Detter J.C."/>
            <person name="Brambilla E.M."/>
            <person name="Rohde M."/>
            <person name="Goker M."/>
            <person name="Woyke T."/>
            <person name="Bristow J."/>
            <person name="Eisen J.A."/>
            <person name="Markowitz V."/>
            <person name="Hugenholtz P."/>
            <person name="Kyrpides N.C."/>
            <person name="Klenk H.P."/>
            <person name="Ivanova N."/>
        </authorList>
    </citation>
    <scope>NUCLEOTIDE SEQUENCE [LARGE SCALE GENOMIC DNA]</scope>
    <source>
        <strain evidence="4">DSM 17128</strain>
    </source>
</reference>
<feature type="domain" description="DUF1648" evidence="2">
    <location>
        <begin position="12"/>
        <end position="58"/>
    </location>
</feature>
<name>F8N577_9BACT</name>
<dbReference type="Proteomes" id="UP000002772">
    <property type="component" value="Unassembled WGS sequence"/>
</dbReference>
<protein>
    <recommendedName>
        <fullName evidence="2">DUF1648 domain-containing protein</fullName>
    </recommendedName>
</protein>
<feature type="transmembrane region" description="Helical" evidence="1">
    <location>
        <begin position="100"/>
        <end position="119"/>
    </location>
</feature>
<evidence type="ECO:0000259" key="2">
    <source>
        <dbReference type="Pfam" id="PF07853"/>
    </source>
</evidence>